<evidence type="ECO:0000313" key="3">
    <source>
        <dbReference type="EMBL" id="ACQ51155.1"/>
    </source>
</evidence>
<dbReference type="Proteomes" id="UP000002333">
    <property type="component" value="Plasmid pCLJ"/>
</dbReference>
<dbReference type="AlphaFoldDB" id="A0A3F2ZTK2"/>
<dbReference type="Pfam" id="PF21941">
    <property type="entry name" value="SMEK_N"/>
    <property type="match status" value="1"/>
</dbReference>
<sequence>MNRSAYFNYIEENLNVLSYRVNARGKLNILDLNLHCENFYMDLLNLIYGLCLENLNTINQNIEGIDLIDNVNKLIIQVSSTSTKQKIESTLSKEIFKKYNEYSFKFISISKPADNLRKNSFKNPYNINFNAENDIYDIPVILRHISSLGIDKQKELYEFIKRELGREVDTIRVYSDLAMIINILSKENLSNIQQDINVNSFEIQKKIGFNQLDMTEMMINDYKIYYNHLEKKYNEFDKQGVNKSFSVLQAIRTQYMKLCIKNNYDNNDMLFLNIIENVRKIILESDNYINIPFEELEMCVCIIVVDAFIRCKIFKNPEGYNYVTAR</sequence>
<dbReference type="EMBL" id="CP001081">
    <property type="protein sequence ID" value="ACQ51155.1"/>
    <property type="molecule type" value="Genomic_DNA"/>
</dbReference>
<dbReference type="InterPro" id="IPR046919">
    <property type="entry name" value="ABC-3C_CTD10"/>
</dbReference>
<proteinExistence type="predicted"/>
<evidence type="ECO:0000259" key="2">
    <source>
        <dbReference type="Pfam" id="PF21941"/>
    </source>
</evidence>
<evidence type="ECO:0008006" key="5">
    <source>
        <dbReference type="Google" id="ProtNLM"/>
    </source>
</evidence>
<gene>
    <name evidence="3" type="ordered locus">CLJ_0079</name>
</gene>
<dbReference type="NCBIfam" id="NF033859">
    <property type="entry name" value="SMEK_N"/>
    <property type="match status" value="1"/>
</dbReference>
<accession>A0A3F2ZTK2</accession>
<dbReference type="InterPro" id="IPR047740">
    <property type="entry name" value="SMEK_dom"/>
</dbReference>
<feature type="domain" description="SMEK" evidence="2">
    <location>
        <begin position="9"/>
        <end position="145"/>
    </location>
</feature>
<organism evidence="3 4">
    <name type="scientific">Clostridium botulinum (strain 657 / Type Ba4)</name>
    <dbReference type="NCBI Taxonomy" id="515621"/>
    <lineage>
        <taxon>Bacteria</taxon>
        <taxon>Bacillati</taxon>
        <taxon>Bacillota</taxon>
        <taxon>Clostridia</taxon>
        <taxon>Eubacteriales</taxon>
        <taxon>Clostridiaceae</taxon>
        <taxon>Clostridium</taxon>
    </lineage>
</organism>
<reference evidence="4" key="2">
    <citation type="submission" date="2008-05" db="EMBL/GenBank/DDBJ databases">
        <title>Genome sequence of Clostridium botulinum Ba4 strain 657 plasmid pCLJ.</title>
        <authorList>
            <person name="Shrivastava S."/>
            <person name="Brown J.L."/>
            <person name="Bruce D."/>
            <person name="Detter C."/>
            <person name="Munk C."/>
            <person name="Smith L.A."/>
            <person name="Smith T.J."/>
            <person name="Sutton G."/>
            <person name="Brettin T.S."/>
        </authorList>
    </citation>
    <scope>NUCLEOTIDE SEQUENCE [LARGE SCALE GENOMIC DNA]</scope>
    <source>
        <strain evidence="4">657 / Type Ba4</strain>
        <plasmid evidence="4">pCLJ</plasmid>
    </source>
</reference>
<evidence type="ECO:0000313" key="4">
    <source>
        <dbReference type="Proteomes" id="UP000002333"/>
    </source>
</evidence>
<dbReference type="Pfam" id="PF20275">
    <property type="entry name" value="CTD10"/>
    <property type="match status" value="1"/>
</dbReference>
<evidence type="ECO:0000259" key="1">
    <source>
        <dbReference type="Pfam" id="PF20275"/>
    </source>
</evidence>
<protein>
    <recommendedName>
        <fullName evidence="5">SMEK domain-containing protein</fullName>
    </recommendedName>
</protein>
<reference evidence="3 4" key="1">
    <citation type="journal article" date="2007" name="PLoS ONE">
        <title>Analysis of the neurotoxin complex genes in Clostridium botulinum A1-A4 and B1 strains: BoNT/A3, /Ba4 and /B1 clusters are located within plasmids.</title>
        <authorList>
            <person name="Smith T.J."/>
            <person name="Hill K.K."/>
            <person name="Foley B.T."/>
            <person name="Detter J.C."/>
            <person name="Munk A.C."/>
            <person name="Bruce D.C."/>
            <person name="Doggett N.A."/>
            <person name="Smith L.A."/>
            <person name="Marks J.D."/>
            <person name="Xie G."/>
            <person name="Brettin T.S."/>
        </authorList>
    </citation>
    <scope>NUCLEOTIDE SEQUENCE [LARGE SCALE GENOMIC DNA]</scope>
    <source>
        <strain evidence="4">657 / Type Ba4</strain>
    </source>
</reference>
<keyword evidence="3" id="KW-0614">Plasmid</keyword>
<geneLocation type="plasmid" evidence="3 4">
    <name>pCLJ</name>
</geneLocation>
<dbReference type="KEGG" id="cbi:CLJ_0079"/>
<feature type="domain" description="ABC-three component systems C-terminal" evidence="1">
    <location>
        <begin position="175"/>
        <end position="315"/>
    </location>
</feature>
<dbReference type="RefSeq" id="WP_012720157.1">
    <property type="nucleotide sequence ID" value="NC_012654.1"/>
</dbReference>
<name>A0A3F2ZTK2_CLOB6</name>